<evidence type="ECO:0000313" key="2">
    <source>
        <dbReference type="EMBL" id="OQD91297.1"/>
    </source>
</evidence>
<keyword evidence="3" id="KW-1185">Reference proteome</keyword>
<evidence type="ECO:0000313" key="3">
    <source>
        <dbReference type="Proteomes" id="UP000191612"/>
    </source>
</evidence>
<name>A0A1V6QQL7_9EURO</name>
<feature type="region of interest" description="Disordered" evidence="1">
    <location>
        <begin position="149"/>
        <end position="193"/>
    </location>
</feature>
<sequence length="335" mass="37005">MSAAQCTRLFTRNIPQVRRQSQLQSPRVTLVGTPAPSHNPTIDSEVLPYRLYELSLKKIRKEAHAAEPDLRHVIAGITMQKVVSSVVHDDLLQRVDMIETAKLPRRLPILPGADEPWEHDEITANQTSNPNAWDMESLDQALCEMERATPQTSFGLPNSETRVTSETTSAAQTTPMPEQPNCMHAGSGHHSRVTVTPPVIESSAQSTTTTTVITISTTTVSRNVTETSKKPAEDAKTAPDSIQQAKDEDLESLSSGPESEQQSEIGAGTNQHPEFFGCLHCEKLRPWPMAGLHICLLCIRDWKWCAKGAHNQAKASFIWGGEEHDECYMCQFAGM</sequence>
<organism evidence="2 3">
    <name type="scientific">Penicillium solitum</name>
    <dbReference type="NCBI Taxonomy" id="60172"/>
    <lineage>
        <taxon>Eukaryota</taxon>
        <taxon>Fungi</taxon>
        <taxon>Dikarya</taxon>
        <taxon>Ascomycota</taxon>
        <taxon>Pezizomycotina</taxon>
        <taxon>Eurotiomycetes</taxon>
        <taxon>Eurotiomycetidae</taxon>
        <taxon>Eurotiales</taxon>
        <taxon>Aspergillaceae</taxon>
        <taxon>Penicillium</taxon>
    </lineage>
</organism>
<dbReference type="AlphaFoldDB" id="A0A1V6QQL7"/>
<feature type="compositionally biased region" description="Polar residues" evidence="1">
    <location>
        <begin position="149"/>
        <end position="176"/>
    </location>
</feature>
<gene>
    <name evidence="2" type="ORF">PENSOL_c056G10139</name>
</gene>
<feature type="compositionally biased region" description="Basic and acidic residues" evidence="1">
    <location>
        <begin position="227"/>
        <end position="237"/>
    </location>
</feature>
<evidence type="ECO:0000256" key="1">
    <source>
        <dbReference type="SAM" id="MobiDB-lite"/>
    </source>
</evidence>
<dbReference type="EMBL" id="MDYO01000056">
    <property type="protein sequence ID" value="OQD91297.1"/>
    <property type="molecule type" value="Genomic_DNA"/>
</dbReference>
<reference evidence="3" key="1">
    <citation type="journal article" date="2017" name="Nat. Microbiol.">
        <title>Global analysis of biosynthetic gene clusters reveals vast potential of secondary metabolite production in Penicillium species.</title>
        <authorList>
            <person name="Nielsen J.C."/>
            <person name="Grijseels S."/>
            <person name="Prigent S."/>
            <person name="Ji B."/>
            <person name="Dainat J."/>
            <person name="Nielsen K.F."/>
            <person name="Frisvad J.C."/>
            <person name="Workman M."/>
            <person name="Nielsen J."/>
        </authorList>
    </citation>
    <scope>NUCLEOTIDE SEQUENCE [LARGE SCALE GENOMIC DNA]</scope>
    <source>
        <strain evidence="3">IBT 29525</strain>
    </source>
</reference>
<protein>
    <submittedName>
        <fullName evidence="2">Uncharacterized protein</fullName>
    </submittedName>
</protein>
<feature type="compositionally biased region" description="Polar residues" evidence="1">
    <location>
        <begin position="252"/>
        <end position="268"/>
    </location>
</feature>
<comment type="caution">
    <text evidence="2">The sequence shown here is derived from an EMBL/GenBank/DDBJ whole genome shotgun (WGS) entry which is preliminary data.</text>
</comment>
<feature type="region of interest" description="Disordered" evidence="1">
    <location>
        <begin position="222"/>
        <end position="268"/>
    </location>
</feature>
<dbReference type="Proteomes" id="UP000191612">
    <property type="component" value="Unassembled WGS sequence"/>
</dbReference>
<accession>A0A1V6QQL7</accession>
<proteinExistence type="predicted"/>